<dbReference type="AlphaFoldDB" id="A0A1W9KWI5"/>
<accession>A0A1W9KWI5</accession>
<organism evidence="2 3">
    <name type="scientific">Rhodoferax ferrireducens</name>
    <dbReference type="NCBI Taxonomy" id="192843"/>
    <lineage>
        <taxon>Bacteria</taxon>
        <taxon>Pseudomonadati</taxon>
        <taxon>Pseudomonadota</taxon>
        <taxon>Betaproteobacteria</taxon>
        <taxon>Burkholderiales</taxon>
        <taxon>Comamonadaceae</taxon>
        <taxon>Rhodoferax</taxon>
    </lineage>
</organism>
<dbReference type="Pfam" id="PF13671">
    <property type="entry name" value="AAA_33"/>
    <property type="match status" value="1"/>
</dbReference>
<dbReference type="PANTHER" id="PTHR43883">
    <property type="entry name" value="SLR0207 PROTEIN"/>
    <property type="match status" value="1"/>
</dbReference>
<name>A0A1W9KWI5_9BURK</name>
<dbReference type="InterPro" id="IPR052732">
    <property type="entry name" value="Cell-binding_unc_protein"/>
</dbReference>
<dbReference type="Gene3D" id="3.40.50.300">
    <property type="entry name" value="P-loop containing nucleotide triphosphate hydrolases"/>
    <property type="match status" value="1"/>
</dbReference>
<dbReference type="Pfam" id="PF01636">
    <property type="entry name" value="APH"/>
    <property type="match status" value="1"/>
</dbReference>
<dbReference type="SUPFAM" id="SSF52540">
    <property type="entry name" value="P-loop containing nucleoside triphosphate hydrolases"/>
    <property type="match status" value="1"/>
</dbReference>
<comment type="caution">
    <text evidence="2">The sequence shown here is derived from an EMBL/GenBank/DDBJ whole genome shotgun (WGS) entry which is preliminary data.</text>
</comment>
<evidence type="ECO:0000313" key="3">
    <source>
        <dbReference type="Proteomes" id="UP000192505"/>
    </source>
</evidence>
<protein>
    <recommendedName>
        <fullName evidence="1">Aminoglycoside phosphotransferase domain-containing protein</fullName>
    </recommendedName>
</protein>
<dbReference type="Proteomes" id="UP000192505">
    <property type="component" value="Unassembled WGS sequence"/>
</dbReference>
<dbReference type="EMBL" id="MTEI01000003">
    <property type="protein sequence ID" value="OQW88941.1"/>
    <property type="molecule type" value="Genomic_DNA"/>
</dbReference>
<dbReference type="PANTHER" id="PTHR43883:SF1">
    <property type="entry name" value="GLUCONOKINASE"/>
    <property type="match status" value="1"/>
</dbReference>
<proteinExistence type="predicted"/>
<evidence type="ECO:0000259" key="1">
    <source>
        <dbReference type="Pfam" id="PF01636"/>
    </source>
</evidence>
<dbReference type="SUPFAM" id="SSF56112">
    <property type="entry name" value="Protein kinase-like (PK-like)"/>
    <property type="match status" value="1"/>
</dbReference>
<dbReference type="Gene3D" id="3.90.1200.10">
    <property type="match status" value="1"/>
</dbReference>
<reference evidence="2 3" key="1">
    <citation type="submission" date="2017-01" db="EMBL/GenBank/DDBJ databases">
        <title>Novel large sulfur bacteria in the metagenomes of groundwater-fed chemosynthetic microbial mats in the Lake Huron basin.</title>
        <authorList>
            <person name="Sharrar A.M."/>
            <person name="Flood B.E."/>
            <person name="Bailey J.V."/>
            <person name="Jones D.S."/>
            <person name="Biddanda B."/>
            <person name="Ruberg S.A."/>
            <person name="Marcus D.N."/>
            <person name="Dick G.J."/>
        </authorList>
    </citation>
    <scope>NUCLEOTIDE SEQUENCE [LARGE SCALE GENOMIC DNA]</scope>
    <source>
        <strain evidence="2">A7</strain>
    </source>
</reference>
<feature type="domain" description="Aminoglycoside phosphotransferase" evidence="1">
    <location>
        <begin position="130"/>
        <end position="266"/>
    </location>
</feature>
<dbReference type="InterPro" id="IPR011009">
    <property type="entry name" value="Kinase-like_dom_sf"/>
</dbReference>
<dbReference type="InterPro" id="IPR027417">
    <property type="entry name" value="P-loop_NTPase"/>
</dbReference>
<evidence type="ECO:0000313" key="2">
    <source>
        <dbReference type="EMBL" id="OQW88941.1"/>
    </source>
</evidence>
<sequence length="507" mass="56511">MHQTLPPFIHCLLDPQRYPGEVARIELVETHISWVFLAGDFAYKLKKPVKLPFLDFSTLALRHRACLDELRLNRRLAPDIYLDVLPLINTPEGPQWGAAGDEGKTGKVADYAVRMRRFDEAGRLDHVCQRGELRPAHLSDLAQTLAAFHAAAASAPPASRFGEPAQVLAPMLDNFTDLQRMLHPDAGDDVAVRLARLEAWTRAQYQQLAPLLRARKLSGRVRECHGDLHLANLVLINGRVRLFDCLEFNEDLRWIDVASDIAFTYIDLLEHGQLGLANWFVDEVISHSGDDQVALLLRFYAVYRCLVRAKVAAIRVNQTHTDTAEVLSDIALAERLVTPKPPQLTITHGVSGCGKTWLTDQWLQSDTRLPTLRLRADVQRKRLFGLDSSAHTSSKVNAGIYSPQAHQRTYAHLRDVAASWLRADWSVVVDATFLKRADRDAFRALALEHGAAFAILAPHATPEQLQQRITARQSLGADASEATLAVLAQQLRELEPLGTEEGPVLNG</sequence>
<gene>
    <name evidence="2" type="ORF">BWK72_07840</name>
</gene>
<dbReference type="InterPro" id="IPR002575">
    <property type="entry name" value="Aminoglycoside_PTrfase"/>
</dbReference>